<gene>
    <name evidence="6" type="ORF">CTI12_AA027420</name>
</gene>
<feature type="modified residue" description="4-aspartylphosphate" evidence="4">
    <location>
        <position position="87"/>
    </location>
</feature>
<keyword evidence="7" id="KW-1185">Reference proteome</keyword>
<dbReference type="Proteomes" id="UP000245207">
    <property type="component" value="Unassembled WGS sequence"/>
</dbReference>
<evidence type="ECO:0000256" key="4">
    <source>
        <dbReference type="PROSITE-ProRule" id="PRU00169"/>
    </source>
</evidence>
<reference evidence="6 7" key="1">
    <citation type="journal article" date="2018" name="Mol. Plant">
        <title>The genome of Artemisia annua provides insight into the evolution of Asteraceae family and artemisinin biosynthesis.</title>
        <authorList>
            <person name="Shen Q."/>
            <person name="Zhang L."/>
            <person name="Liao Z."/>
            <person name="Wang S."/>
            <person name="Yan T."/>
            <person name="Shi P."/>
            <person name="Liu M."/>
            <person name="Fu X."/>
            <person name="Pan Q."/>
            <person name="Wang Y."/>
            <person name="Lv Z."/>
            <person name="Lu X."/>
            <person name="Zhang F."/>
            <person name="Jiang W."/>
            <person name="Ma Y."/>
            <person name="Chen M."/>
            <person name="Hao X."/>
            <person name="Li L."/>
            <person name="Tang Y."/>
            <person name="Lv G."/>
            <person name="Zhou Y."/>
            <person name="Sun X."/>
            <person name="Brodelius P.E."/>
            <person name="Rose J.K.C."/>
            <person name="Tang K."/>
        </authorList>
    </citation>
    <scope>NUCLEOTIDE SEQUENCE [LARGE SCALE GENOMIC DNA]</scope>
    <source>
        <strain evidence="7">cv. Huhao1</strain>
        <tissue evidence="6">Leaf</tissue>
    </source>
</reference>
<dbReference type="GO" id="GO:0009736">
    <property type="term" value="P:cytokinin-activated signaling pathway"/>
    <property type="evidence" value="ECO:0007669"/>
    <property type="project" value="InterPro"/>
</dbReference>
<dbReference type="SUPFAM" id="SSF52172">
    <property type="entry name" value="CheY-like"/>
    <property type="match status" value="1"/>
</dbReference>
<organism evidence="6 7">
    <name type="scientific">Artemisia annua</name>
    <name type="common">Sweet wormwood</name>
    <dbReference type="NCBI Taxonomy" id="35608"/>
    <lineage>
        <taxon>Eukaryota</taxon>
        <taxon>Viridiplantae</taxon>
        <taxon>Streptophyta</taxon>
        <taxon>Embryophyta</taxon>
        <taxon>Tracheophyta</taxon>
        <taxon>Spermatophyta</taxon>
        <taxon>Magnoliopsida</taxon>
        <taxon>eudicotyledons</taxon>
        <taxon>Gunneridae</taxon>
        <taxon>Pentapetalae</taxon>
        <taxon>asterids</taxon>
        <taxon>campanulids</taxon>
        <taxon>Asterales</taxon>
        <taxon>Asteraceae</taxon>
        <taxon>Asteroideae</taxon>
        <taxon>Anthemideae</taxon>
        <taxon>Artemisiinae</taxon>
        <taxon>Artemisia</taxon>
    </lineage>
</organism>
<dbReference type="InterPro" id="IPR001789">
    <property type="entry name" value="Sig_transdc_resp-reg_receiver"/>
</dbReference>
<keyword evidence="3" id="KW-0804">Transcription</keyword>
<keyword evidence="2" id="KW-0805">Transcription regulation</keyword>
<accession>A0A2U1QHY7</accession>
<evidence type="ECO:0000256" key="3">
    <source>
        <dbReference type="ARBA" id="ARBA00023163"/>
    </source>
</evidence>
<dbReference type="Pfam" id="PF00072">
    <property type="entry name" value="Response_reg"/>
    <property type="match status" value="1"/>
</dbReference>
<dbReference type="InterPro" id="IPR045279">
    <property type="entry name" value="ARR-like"/>
</dbReference>
<dbReference type="Gene3D" id="3.40.50.2300">
    <property type="match status" value="1"/>
</dbReference>
<dbReference type="PANTHER" id="PTHR43874:SF214">
    <property type="entry name" value="RESPONSE REGULATORY DOMAIN-CONTAINING PROTEIN"/>
    <property type="match status" value="1"/>
</dbReference>
<evidence type="ECO:0000313" key="7">
    <source>
        <dbReference type="Proteomes" id="UP000245207"/>
    </source>
</evidence>
<name>A0A2U1QHY7_ARTAN</name>
<evidence type="ECO:0000256" key="2">
    <source>
        <dbReference type="ARBA" id="ARBA00023015"/>
    </source>
</evidence>
<feature type="domain" description="Response regulatory" evidence="5">
    <location>
        <begin position="26"/>
        <end position="153"/>
    </location>
</feature>
<dbReference type="InterPro" id="IPR011006">
    <property type="entry name" value="CheY-like_superfamily"/>
</dbReference>
<evidence type="ECO:0000256" key="1">
    <source>
        <dbReference type="ARBA" id="ARBA00023012"/>
    </source>
</evidence>
<dbReference type="GO" id="GO:0000160">
    <property type="term" value="P:phosphorelay signal transduction system"/>
    <property type="evidence" value="ECO:0007669"/>
    <property type="project" value="UniProtKB-KW"/>
</dbReference>
<proteinExistence type="predicted"/>
<dbReference type="PANTHER" id="PTHR43874">
    <property type="entry name" value="TWO-COMPONENT RESPONSE REGULATOR"/>
    <property type="match status" value="1"/>
</dbReference>
<dbReference type="PROSITE" id="PS50110">
    <property type="entry name" value="RESPONSE_REGULATORY"/>
    <property type="match status" value="1"/>
</dbReference>
<keyword evidence="1" id="KW-0902">Two-component regulatory system</keyword>
<keyword evidence="4" id="KW-0597">Phosphoprotein</keyword>
<dbReference type="EMBL" id="PKPP01000113">
    <property type="protein sequence ID" value="PWA97587.1"/>
    <property type="molecule type" value="Genomic_DNA"/>
</dbReference>
<dbReference type="OrthoDB" id="60033at2759"/>
<protein>
    <submittedName>
        <fullName evidence="6">CheY-like superfamily</fullName>
    </submittedName>
</protein>
<evidence type="ECO:0000259" key="5">
    <source>
        <dbReference type="PROSITE" id="PS50110"/>
    </source>
</evidence>
<comment type="caution">
    <text evidence="6">The sequence shown here is derived from an EMBL/GenBank/DDBJ whole genome shotgun (WGS) entry which is preliminary data.</text>
</comment>
<dbReference type="AlphaFoldDB" id="A0A2U1QHY7"/>
<dbReference type="SMART" id="SM00448">
    <property type="entry name" value="REC"/>
    <property type="match status" value="1"/>
</dbReference>
<evidence type="ECO:0000313" key="6">
    <source>
        <dbReference type="EMBL" id="PWA97587.1"/>
    </source>
</evidence>
<sequence>MQRVHLIMGSSSKVEMNEVKEDERPHVMVVDDNVVDRRIAERLFTNSAWKVTTAKNAHKALELLSQGKGAHANINYQGPKIDLIVTDYCMPGMTGYEFLKRVKESPDTKGIPVIVVSSDNIPTLIKKCLKRGAQDFILKPLKQSDVNNIKSRD</sequence>